<dbReference type="OrthoDB" id="8123403at2759"/>
<dbReference type="Gene3D" id="3.10.10.10">
    <property type="entry name" value="HIV Type 1 Reverse Transcriptase, subunit A, domain 1"/>
    <property type="match status" value="1"/>
</dbReference>
<dbReference type="Gene3D" id="3.30.420.10">
    <property type="entry name" value="Ribonuclease H-like superfamily/Ribonuclease H"/>
    <property type="match status" value="1"/>
</dbReference>
<dbReference type="InterPro" id="IPR001995">
    <property type="entry name" value="Peptidase_A2_cat"/>
</dbReference>
<dbReference type="CDD" id="cd01644">
    <property type="entry name" value="RT_pepA17"/>
    <property type="match status" value="1"/>
</dbReference>
<sequence length="1383" mass="156477">MYYRLLSIHRTLSKTESTRSCDTVSSNIRLPKIVLPNFSGDIKKWPEYYDTFNTLIHNSTSLTDTEKLHYLVSSLSGDALLVIKPFPLTHEHYRDAYEALTARYKNKRDLAFTCWRDILKIEFKVSDAHAFRRSLDLFEENLSILRTINLPVNHWDFILVYHILSKVDQRLRRDFEEKHSDVELPTYNQLRNFLQSKCEALLRDTHFVESDKPQPRSKSAHPQPQPRSSASHTLVAAKPATTQQLNEGVPTNVPYTKKCTFCSDFHSIAACPEFLKKSFDERLQIATEKHWCFNCLNPSHQLKDCKSIFSCRICKRNHHTLLHRDKSSESNQSSSTLVSRSLTHTTVLLATAMIQVRDAFGSMQSFRALFDTGSQSNFITEKAVKRLSLPLSPTNDNVSGIGDASAPILGDITCLIGTKDKILFKLNLHVISTICGDQPIAKLNTSGWTHIESKPLADPGFDLPGPIDILLGAEVFADSLLNQHIKGNANQPIALNSVFGWLLLGKTRLASNTLVHASGKNDIDLNSLVQRFWELDCVPKASLLTPEEVFCEQKFLSDHCRDTFGRYTVRLPFKDDSEPKFEGSRDVALRRFHAMERRLSRDPDLQKEYANFMTDYLDAGHMSLVPGNELSQGKYYIPHHCVLRPDSATTRLRVVFDASAKDAHSRSLNDTQLIGPKLQPNILEILLRFRVHNIVFMADVRQMYRQILISQADRDYQRIFWRTTPTECLQEYRLNTVTYGVSSSPFLACRTLRQLAEDEGNQYPIAKGIILSDVYIDDVASGSDTLEHAQQAKDQLIALFKLGGFHLRKWVSNNAQLLLDLPIQDRLTGSVSLDNYETQILKILGLKWDPHTDAFLFEIQPLDRPCTKRSILSELARVFDPLGFLSPITIQIKTYIQKLWILGIGWDQTPPDEVIGMWNTYKVQLSQLSQVRIPRRLICSDVKSFELHGFCDSSEVAYGAVIYFRVTNGSGKITTYLVCSKARVTPLKRISLPRLELCAAVLLSELYKFVRDTYLDRITINDVYLWSDSTVVLSWLRAHSSRWVTFVANRVSQIQDLTATACWRHVPSGDNPADVCSRGQLPSKIVNNSLWWAGPDWLRRDHCSWPSIPDTASHEDEVLVKSEERKCVVLLTDQLDKTLPDGSIIEMLLNRFSSLSKLPLQPFMSDLPSYRVNQVKPFSVVGVDLGGPFRIKLGSHRGAKMDKAYLCLFVCLATKAVHLEVVSTLTTEGFIAALRRFVGRRGRCNVIHADCGTNFVGAKNQLSTLMEQATNAEKIEFKFNPPGAPHFGGVWEIQIKAAKSHLLRVVGDQVLTFEELTTLFVQIEAILNSRPLCPISSDPNDLTCLTPGHFLTLEPLTAVPDEDLSNPVAFIISGSPTEWKLNE</sequence>
<dbReference type="Gene3D" id="2.40.70.10">
    <property type="entry name" value="Acid Proteases"/>
    <property type="match status" value="1"/>
</dbReference>
<dbReference type="GO" id="GO:0042575">
    <property type="term" value="C:DNA polymerase complex"/>
    <property type="evidence" value="ECO:0007669"/>
    <property type="project" value="UniProtKB-ARBA"/>
</dbReference>
<dbReference type="InterPro" id="IPR005312">
    <property type="entry name" value="DUF1759"/>
</dbReference>
<dbReference type="PROSITE" id="PS50175">
    <property type="entry name" value="ASP_PROT_RETROV"/>
    <property type="match status" value="1"/>
</dbReference>
<dbReference type="InterPro" id="IPR036397">
    <property type="entry name" value="RNaseH_sf"/>
</dbReference>
<dbReference type="PROSITE" id="PS50994">
    <property type="entry name" value="INTEGRASE"/>
    <property type="match status" value="1"/>
</dbReference>
<accession>A0A7E5VUD3</accession>
<dbReference type="InterPro" id="IPR012337">
    <property type="entry name" value="RNaseH-like_sf"/>
</dbReference>
<organism evidence="5 6">
    <name type="scientific">Trichoplusia ni</name>
    <name type="common">Cabbage looper</name>
    <dbReference type="NCBI Taxonomy" id="7111"/>
    <lineage>
        <taxon>Eukaryota</taxon>
        <taxon>Metazoa</taxon>
        <taxon>Ecdysozoa</taxon>
        <taxon>Arthropoda</taxon>
        <taxon>Hexapoda</taxon>
        <taxon>Insecta</taxon>
        <taxon>Pterygota</taxon>
        <taxon>Neoptera</taxon>
        <taxon>Endopterygota</taxon>
        <taxon>Lepidoptera</taxon>
        <taxon>Glossata</taxon>
        <taxon>Ditrysia</taxon>
        <taxon>Noctuoidea</taxon>
        <taxon>Noctuidae</taxon>
        <taxon>Plusiinae</taxon>
        <taxon>Trichoplusia</taxon>
    </lineage>
</organism>
<dbReference type="InterPro" id="IPR008042">
    <property type="entry name" value="Retrotrans_Pao"/>
</dbReference>
<dbReference type="GO" id="GO:0004190">
    <property type="term" value="F:aspartic-type endopeptidase activity"/>
    <property type="evidence" value="ECO:0007669"/>
    <property type="project" value="InterPro"/>
</dbReference>
<dbReference type="KEGG" id="tnl:113496749"/>
<proteinExistence type="predicted"/>
<evidence type="ECO:0000256" key="1">
    <source>
        <dbReference type="ARBA" id="ARBA00022801"/>
    </source>
</evidence>
<keyword evidence="5" id="KW-1185">Reference proteome</keyword>
<dbReference type="GO" id="GO:0071897">
    <property type="term" value="P:DNA biosynthetic process"/>
    <property type="evidence" value="ECO:0007669"/>
    <property type="project" value="UniProtKB-ARBA"/>
</dbReference>
<dbReference type="InParanoid" id="A0A7E5VUD3"/>
<dbReference type="GO" id="GO:0006508">
    <property type="term" value="P:proteolysis"/>
    <property type="evidence" value="ECO:0007669"/>
    <property type="project" value="InterPro"/>
</dbReference>
<evidence type="ECO:0000313" key="6">
    <source>
        <dbReference type="RefSeq" id="XP_026731872.1"/>
    </source>
</evidence>
<feature type="domain" description="Peptidase A2" evidence="3">
    <location>
        <begin position="366"/>
        <end position="402"/>
    </location>
</feature>
<dbReference type="Pfam" id="PF03564">
    <property type="entry name" value="DUF1759"/>
    <property type="match status" value="1"/>
</dbReference>
<dbReference type="GO" id="GO:0003676">
    <property type="term" value="F:nucleic acid binding"/>
    <property type="evidence" value="ECO:0007669"/>
    <property type="project" value="InterPro"/>
</dbReference>
<dbReference type="GeneID" id="113496749"/>
<feature type="compositionally biased region" description="Polar residues" evidence="2">
    <location>
        <begin position="216"/>
        <end position="232"/>
    </location>
</feature>
<dbReference type="InterPro" id="IPR043128">
    <property type="entry name" value="Rev_trsase/Diguanyl_cyclase"/>
</dbReference>
<dbReference type="GO" id="GO:0015074">
    <property type="term" value="P:DNA integration"/>
    <property type="evidence" value="ECO:0007669"/>
    <property type="project" value="InterPro"/>
</dbReference>
<name>A0A7E5VUD3_TRINI</name>
<dbReference type="Proteomes" id="UP000322000">
    <property type="component" value="Chromosome 8"/>
</dbReference>
<protein>
    <submittedName>
        <fullName evidence="6">Uncharacterized protein LOC113496749</fullName>
    </submittedName>
</protein>
<keyword evidence="1" id="KW-0378">Hydrolase</keyword>
<evidence type="ECO:0000259" key="3">
    <source>
        <dbReference type="PROSITE" id="PS50175"/>
    </source>
</evidence>
<dbReference type="SUPFAM" id="SSF56672">
    <property type="entry name" value="DNA/RNA polymerases"/>
    <property type="match status" value="1"/>
</dbReference>
<dbReference type="SUPFAM" id="SSF53098">
    <property type="entry name" value="Ribonuclease H-like"/>
    <property type="match status" value="1"/>
</dbReference>
<gene>
    <name evidence="6" type="primary">LOC113496749</name>
</gene>
<dbReference type="PANTHER" id="PTHR47331:SF1">
    <property type="entry name" value="GAG-LIKE PROTEIN"/>
    <property type="match status" value="1"/>
</dbReference>
<feature type="region of interest" description="Disordered" evidence="2">
    <location>
        <begin position="208"/>
        <end position="235"/>
    </location>
</feature>
<evidence type="ECO:0000313" key="5">
    <source>
        <dbReference type="Proteomes" id="UP000322000"/>
    </source>
</evidence>
<reference evidence="6" key="1">
    <citation type="submission" date="2025-08" db="UniProtKB">
        <authorList>
            <consortium name="RefSeq"/>
        </authorList>
    </citation>
    <scope>IDENTIFICATION</scope>
</reference>
<dbReference type="InterPro" id="IPR021109">
    <property type="entry name" value="Peptidase_aspartic_dom_sf"/>
</dbReference>
<feature type="domain" description="Integrase catalytic" evidence="4">
    <location>
        <begin position="1173"/>
        <end position="1355"/>
    </location>
</feature>
<dbReference type="Pfam" id="PF05380">
    <property type="entry name" value="Peptidase_A17"/>
    <property type="match status" value="1"/>
</dbReference>
<dbReference type="InterPro" id="IPR043502">
    <property type="entry name" value="DNA/RNA_pol_sf"/>
</dbReference>
<dbReference type="PANTHER" id="PTHR47331">
    <property type="entry name" value="PHD-TYPE DOMAIN-CONTAINING PROTEIN"/>
    <property type="match status" value="1"/>
</dbReference>
<dbReference type="Gene3D" id="3.30.70.270">
    <property type="match status" value="1"/>
</dbReference>
<evidence type="ECO:0000256" key="2">
    <source>
        <dbReference type="SAM" id="MobiDB-lite"/>
    </source>
</evidence>
<dbReference type="InterPro" id="IPR001584">
    <property type="entry name" value="Integrase_cat-core"/>
</dbReference>
<evidence type="ECO:0000259" key="4">
    <source>
        <dbReference type="PROSITE" id="PS50994"/>
    </source>
</evidence>
<dbReference type="RefSeq" id="XP_026731872.1">
    <property type="nucleotide sequence ID" value="XM_026876071.1"/>
</dbReference>